<dbReference type="RefSeq" id="WP_035681242.1">
    <property type="nucleotide sequence ID" value="NZ_JPRL01000001.1"/>
</dbReference>
<gene>
    <name evidence="1" type="ORF">IW19_03595</name>
</gene>
<keyword evidence="2" id="KW-1185">Reference proteome</keyword>
<reference evidence="1 2" key="1">
    <citation type="submission" date="2014-07" db="EMBL/GenBank/DDBJ databases">
        <title>Genome of Flavobacterium reichenbachii LMG 25512.</title>
        <authorList>
            <person name="Stropko S.J."/>
            <person name="Pipes S.E."/>
            <person name="Newman J.D."/>
        </authorList>
    </citation>
    <scope>NUCLEOTIDE SEQUENCE [LARGE SCALE GENOMIC DNA]</scope>
    <source>
        <strain evidence="1 2">LMG 25512</strain>
    </source>
</reference>
<organism evidence="1 2">
    <name type="scientific">Flavobacterium reichenbachii</name>
    <dbReference type="NCBI Taxonomy" id="362418"/>
    <lineage>
        <taxon>Bacteria</taxon>
        <taxon>Pseudomonadati</taxon>
        <taxon>Bacteroidota</taxon>
        <taxon>Flavobacteriia</taxon>
        <taxon>Flavobacteriales</taxon>
        <taxon>Flavobacteriaceae</taxon>
        <taxon>Flavobacterium</taxon>
    </lineage>
</organism>
<evidence type="ECO:0000313" key="1">
    <source>
        <dbReference type="EMBL" id="KFF04670.1"/>
    </source>
</evidence>
<sequence>MRKIIFLSFFLFTVLSCTKDEKDLKLELLTNEIVCVENINKHDYFEAFYQPNKVYDSLSKNIIHYKITNISDKKYFIMLNQNNLGTVERDFYRESLGKKKFSTNEIGFSLYKNDSVLDGNSTKVENMCGNGLELLKVEELNHIIKDFLVKNKINNTYELSI</sequence>
<dbReference type="PROSITE" id="PS51257">
    <property type="entry name" value="PROKAR_LIPOPROTEIN"/>
    <property type="match status" value="1"/>
</dbReference>
<dbReference type="EMBL" id="JPRL01000001">
    <property type="protein sequence ID" value="KFF04670.1"/>
    <property type="molecule type" value="Genomic_DNA"/>
</dbReference>
<evidence type="ECO:0000313" key="2">
    <source>
        <dbReference type="Proteomes" id="UP000028715"/>
    </source>
</evidence>
<accession>A0A085ZJQ6</accession>
<proteinExistence type="predicted"/>
<comment type="caution">
    <text evidence="1">The sequence shown here is derived from an EMBL/GenBank/DDBJ whole genome shotgun (WGS) entry which is preliminary data.</text>
</comment>
<evidence type="ECO:0008006" key="3">
    <source>
        <dbReference type="Google" id="ProtNLM"/>
    </source>
</evidence>
<protein>
    <recommendedName>
        <fullName evidence="3">Lipoprotein</fullName>
    </recommendedName>
</protein>
<dbReference type="Proteomes" id="UP000028715">
    <property type="component" value="Unassembled WGS sequence"/>
</dbReference>
<name>A0A085ZJQ6_9FLAO</name>
<dbReference type="AlphaFoldDB" id="A0A085ZJQ6"/>